<keyword evidence="1" id="KW-1133">Transmembrane helix</keyword>
<dbReference type="OrthoDB" id="7391073at2"/>
<dbReference type="RefSeq" id="WP_160599397.1">
    <property type="nucleotide sequence ID" value="NZ_WTYU01000001.1"/>
</dbReference>
<evidence type="ECO:0000256" key="1">
    <source>
        <dbReference type="SAM" id="Phobius"/>
    </source>
</evidence>
<evidence type="ECO:0000313" key="3">
    <source>
        <dbReference type="EMBL" id="MXP13285.1"/>
    </source>
</evidence>
<name>A0A6L7GCQ9_9SPHN</name>
<feature type="transmembrane region" description="Helical" evidence="1">
    <location>
        <begin position="21"/>
        <end position="42"/>
    </location>
</feature>
<evidence type="ECO:0000313" key="4">
    <source>
        <dbReference type="Proteomes" id="UP000473531"/>
    </source>
</evidence>
<comment type="caution">
    <text evidence="3">The sequence shown here is derived from an EMBL/GenBank/DDBJ whole genome shotgun (WGS) entry which is preliminary data.</text>
</comment>
<feature type="transmembrane region" description="Helical" evidence="1">
    <location>
        <begin position="234"/>
        <end position="255"/>
    </location>
</feature>
<accession>A0A6L7GCQ9</accession>
<dbReference type="InterPro" id="IPR057169">
    <property type="entry name" value="DUF7847"/>
</dbReference>
<gene>
    <name evidence="3" type="ORF">GRI44_00740</name>
</gene>
<reference evidence="3 4" key="1">
    <citation type="submission" date="2019-12" db="EMBL/GenBank/DDBJ databases">
        <title>Genomic-based taxomic classification of the family Erythrobacteraceae.</title>
        <authorList>
            <person name="Xu L."/>
        </authorList>
    </citation>
    <scope>NUCLEOTIDE SEQUENCE [LARGE SCALE GENOMIC DNA]</scope>
    <source>
        <strain evidence="3 4">KCTC 52259</strain>
    </source>
</reference>
<feature type="transmembrane region" description="Helical" evidence="1">
    <location>
        <begin position="111"/>
        <end position="137"/>
    </location>
</feature>
<keyword evidence="1" id="KW-0472">Membrane</keyword>
<sequence>MKFDMGRAWNDATGLIGANRELVAIIAAIFVFLPSLVMAIVAPQMVAGPTEVNPEDPMAAMTAFYSENGVWIFLLAIVQAIGSLALFALFTDRRPTVGDAIKTGAITLVPYLLAQILLVLLLAVVLGVPIGLAFAAGGPTAGALVGIIAFVLLVYVMVKFSMLAPVMVIAGVLNPAKALKTSWDVTKGNSVRLLLFYILLMLAVIVVAVVFGLVSGLLVAMLGTGAVSTMVAGALNGLIGAVWAVLIVSVLSASYRQLAGPSAAQVSDTFE</sequence>
<protein>
    <recommendedName>
        <fullName evidence="2">DUF7847 domain-containing protein</fullName>
    </recommendedName>
</protein>
<keyword evidence="1" id="KW-0812">Transmembrane</keyword>
<feature type="transmembrane region" description="Helical" evidence="1">
    <location>
        <begin position="70"/>
        <end position="90"/>
    </location>
</feature>
<dbReference type="Pfam" id="PF25231">
    <property type="entry name" value="DUF7847"/>
    <property type="match status" value="1"/>
</dbReference>
<evidence type="ECO:0000259" key="2">
    <source>
        <dbReference type="Pfam" id="PF25231"/>
    </source>
</evidence>
<dbReference type="AlphaFoldDB" id="A0A6L7GCQ9"/>
<feature type="transmembrane region" description="Helical" evidence="1">
    <location>
        <begin position="143"/>
        <end position="173"/>
    </location>
</feature>
<feature type="transmembrane region" description="Helical" evidence="1">
    <location>
        <begin position="194"/>
        <end position="222"/>
    </location>
</feature>
<feature type="domain" description="DUF7847" evidence="2">
    <location>
        <begin position="22"/>
        <end position="258"/>
    </location>
</feature>
<dbReference type="EMBL" id="WTYU01000001">
    <property type="protein sequence ID" value="MXP13285.1"/>
    <property type="molecule type" value="Genomic_DNA"/>
</dbReference>
<dbReference type="Proteomes" id="UP000473531">
    <property type="component" value="Unassembled WGS sequence"/>
</dbReference>
<keyword evidence="4" id="KW-1185">Reference proteome</keyword>
<organism evidence="3 4">
    <name type="scientific">Allopontixanthobacter confluentis</name>
    <dbReference type="NCBI Taxonomy" id="1849021"/>
    <lineage>
        <taxon>Bacteria</taxon>
        <taxon>Pseudomonadati</taxon>
        <taxon>Pseudomonadota</taxon>
        <taxon>Alphaproteobacteria</taxon>
        <taxon>Sphingomonadales</taxon>
        <taxon>Erythrobacteraceae</taxon>
        <taxon>Allopontixanthobacter</taxon>
    </lineage>
</organism>
<proteinExistence type="predicted"/>